<reference evidence="5" key="1">
    <citation type="submission" date="2015-06" db="EMBL/GenBank/DDBJ databases">
        <title>Expansion of signal transduction pathways in fungi by whole-genome duplication.</title>
        <authorList>
            <consortium name="DOE Joint Genome Institute"/>
            <person name="Corrochano L.M."/>
            <person name="Kuo A."/>
            <person name="Marcet-Houben M."/>
            <person name="Polaino S."/>
            <person name="Salamov A."/>
            <person name="Villalobos J.M."/>
            <person name="Alvarez M.I."/>
            <person name="Avalos J."/>
            <person name="Benito E.P."/>
            <person name="Benoit I."/>
            <person name="Burger G."/>
            <person name="Camino L.P."/>
            <person name="Canovas D."/>
            <person name="Cerda-Olmedo E."/>
            <person name="Cheng J.-F."/>
            <person name="Dominguez A."/>
            <person name="Elias M."/>
            <person name="Eslava A.P."/>
            <person name="Glaser F."/>
            <person name="Grimwood J."/>
            <person name="Gutierrez G."/>
            <person name="Heitman J."/>
            <person name="Henrissat B."/>
            <person name="Iturriaga E.A."/>
            <person name="Lang B.F."/>
            <person name="Lavin J.L."/>
            <person name="Lee S."/>
            <person name="Li W."/>
            <person name="Lindquist E."/>
            <person name="Lopez-Garcia S."/>
            <person name="Luque E.M."/>
            <person name="Marcos A.T."/>
            <person name="Martin J."/>
            <person name="McCluskey K."/>
            <person name="Medina H.R."/>
            <person name="Miralles-Duran A."/>
            <person name="Miyazaki A."/>
            <person name="Munoz-Torres E."/>
            <person name="Oguiza J.A."/>
            <person name="Ohm R."/>
            <person name="Olmedo M."/>
            <person name="Orejas M."/>
            <person name="Ortiz-Castellanos L."/>
            <person name="Pisabarro A.G."/>
            <person name="Rodriguez-Romero J."/>
            <person name="Ruiz-Herrera J."/>
            <person name="Ruiz-Vazquez R."/>
            <person name="Sanz C."/>
            <person name="Schackwitz W."/>
            <person name="Schmutz J."/>
            <person name="Shahriari M."/>
            <person name="Shelest E."/>
            <person name="Silva-Franco F."/>
            <person name="Soanes D."/>
            <person name="Syed K."/>
            <person name="Tagua V.G."/>
            <person name="Talbot N.J."/>
            <person name="Thon M."/>
            <person name="De vries R.P."/>
            <person name="Wiebenga A."/>
            <person name="Yadav J.S."/>
            <person name="Braun E.L."/>
            <person name="Baker S."/>
            <person name="Garre V."/>
            <person name="Horwitz B."/>
            <person name="Torres-Martinez S."/>
            <person name="Idnurm A."/>
            <person name="Herrera-Estrella A."/>
            <person name="Gabaldon T."/>
            <person name="Grigoriev I.V."/>
        </authorList>
    </citation>
    <scope>NUCLEOTIDE SEQUENCE [LARGE SCALE GENOMIC DNA]</scope>
    <source>
        <strain evidence="5">NRRL 1555(-)</strain>
    </source>
</reference>
<dbReference type="InterPro" id="IPR027806">
    <property type="entry name" value="HARBI1_dom"/>
</dbReference>
<evidence type="ECO:0000256" key="1">
    <source>
        <dbReference type="ARBA" id="ARBA00001968"/>
    </source>
</evidence>
<feature type="non-terminal residue" evidence="4">
    <location>
        <position position="98"/>
    </location>
</feature>
<proteinExistence type="predicted"/>
<name>A0A162V8U9_PHYB8</name>
<dbReference type="VEuPathDB" id="FungiDB:PHYBLDRAFT_94085"/>
<dbReference type="OrthoDB" id="2276543at2759"/>
<dbReference type="Proteomes" id="UP000077315">
    <property type="component" value="Unassembled WGS sequence"/>
</dbReference>
<organism evidence="4 5">
    <name type="scientific">Phycomyces blakesleeanus (strain ATCC 8743b / DSM 1359 / FGSC 10004 / NBRC 33097 / NRRL 1555)</name>
    <dbReference type="NCBI Taxonomy" id="763407"/>
    <lineage>
        <taxon>Eukaryota</taxon>
        <taxon>Fungi</taxon>
        <taxon>Fungi incertae sedis</taxon>
        <taxon>Mucoromycota</taxon>
        <taxon>Mucoromycotina</taxon>
        <taxon>Mucoromycetes</taxon>
        <taxon>Mucorales</taxon>
        <taxon>Phycomycetaceae</taxon>
        <taxon>Phycomyces</taxon>
    </lineage>
</organism>
<evidence type="ECO:0000256" key="2">
    <source>
        <dbReference type="ARBA" id="ARBA00022723"/>
    </source>
</evidence>
<dbReference type="GeneID" id="29004752"/>
<evidence type="ECO:0000259" key="3">
    <source>
        <dbReference type="Pfam" id="PF13359"/>
    </source>
</evidence>
<dbReference type="Pfam" id="PF13359">
    <property type="entry name" value="DDE_Tnp_4"/>
    <property type="match status" value="1"/>
</dbReference>
<keyword evidence="5" id="KW-1185">Reference proteome</keyword>
<feature type="non-terminal residue" evidence="4">
    <location>
        <position position="1"/>
    </location>
</feature>
<evidence type="ECO:0000313" key="4">
    <source>
        <dbReference type="EMBL" id="OAD80852.1"/>
    </source>
</evidence>
<dbReference type="GO" id="GO:0046872">
    <property type="term" value="F:metal ion binding"/>
    <property type="evidence" value="ECO:0007669"/>
    <property type="project" value="UniProtKB-KW"/>
</dbReference>
<evidence type="ECO:0000313" key="5">
    <source>
        <dbReference type="Proteomes" id="UP000077315"/>
    </source>
</evidence>
<sequence>PEQFFSDDEYVLADAGYKAMNYIVPIKKKPKNSELSLADQEFNTKISSMQIKIVHEFGILKERFYSLKSISVRIKRKEDIVKVNTWIQVCVDLNNFLI</sequence>
<protein>
    <recommendedName>
        <fullName evidence="3">DDE Tnp4 domain-containing protein</fullName>
    </recommendedName>
</protein>
<gene>
    <name evidence="4" type="ORF">PHYBLDRAFT_94085</name>
</gene>
<dbReference type="EMBL" id="KV440971">
    <property type="protein sequence ID" value="OAD80852.1"/>
    <property type="molecule type" value="Genomic_DNA"/>
</dbReference>
<comment type="cofactor">
    <cofactor evidence="1">
        <name>a divalent metal cation</name>
        <dbReference type="ChEBI" id="CHEBI:60240"/>
    </cofactor>
</comment>
<keyword evidence="2" id="KW-0479">Metal-binding</keyword>
<dbReference type="RefSeq" id="XP_018298892.1">
    <property type="nucleotide sequence ID" value="XM_018443847.1"/>
</dbReference>
<feature type="domain" description="DDE Tnp4" evidence="3">
    <location>
        <begin position="6"/>
        <end position="95"/>
    </location>
</feature>
<dbReference type="InParanoid" id="A0A162V8U9"/>
<dbReference type="AlphaFoldDB" id="A0A162V8U9"/>
<accession>A0A162V8U9</accession>